<name>A0ABV5VR04_9BACL</name>
<evidence type="ECO:0000256" key="5">
    <source>
        <dbReference type="RuleBase" id="RU003560"/>
    </source>
</evidence>
<dbReference type="InterPro" id="IPR049704">
    <property type="entry name" value="Aminotrans_3_PPA_site"/>
</dbReference>
<comment type="similarity">
    <text evidence="5">Belongs to the class-III pyridoxal-phosphate-dependent aminotransferase family.</text>
</comment>
<dbReference type="RefSeq" id="WP_344904819.1">
    <property type="nucleotide sequence ID" value="NZ_BAAAYO010000002.1"/>
</dbReference>
<protein>
    <submittedName>
        <fullName evidence="6">Aspartate aminotransferase family protein</fullName>
    </submittedName>
</protein>
<dbReference type="EMBL" id="JBHMAG010000004">
    <property type="protein sequence ID" value="MFB9750715.1"/>
    <property type="molecule type" value="Genomic_DNA"/>
</dbReference>
<dbReference type="InterPro" id="IPR050103">
    <property type="entry name" value="Class-III_PLP-dep_AT"/>
</dbReference>
<keyword evidence="7" id="KW-1185">Reference proteome</keyword>
<dbReference type="Proteomes" id="UP001589619">
    <property type="component" value="Unassembled WGS sequence"/>
</dbReference>
<dbReference type="Gene3D" id="3.40.640.10">
    <property type="entry name" value="Type I PLP-dependent aspartate aminotransferase-like (Major domain)"/>
    <property type="match status" value="1"/>
</dbReference>
<dbReference type="CDD" id="cd00610">
    <property type="entry name" value="OAT_like"/>
    <property type="match status" value="1"/>
</dbReference>
<proteinExistence type="inferred from homology"/>
<dbReference type="PIRSF" id="PIRSF000521">
    <property type="entry name" value="Transaminase_4ab_Lys_Orn"/>
    <property type="match status" value="1"/>
</dbReference>
<evidence type="ECO:0000313" key="7">
    <source>
        <dbReference type="Proteomes" id="UP001589619"/>
    </source>
</evidence>
<dbReference type="InterPro" id="IPR005814">
    <property type="entry name" value="Aminotrans_3"/>
</dbReference>
<dbReference type="InterPro" id="IPR015421">
    <property type="entry name" value="PyrdxlP-dep_Trfase_major"/>
</dbReference>
<evidence type="ECO:0000256" key="3">
    <source>
        <dbReference type="ARBA" id="ARBA00022679"/>
    </source>
</evidence>
<evidence type="ECO:0000256" key="2">
    <source>
        <dbReference type="ARBA" id="ARBA00022576"/>
    </source>
</evidence>
<comment type="cofactor">
    <cofactor evidence="1">
        <name>pyridoxal 5'-phosphate</name>
        <dbReference type="ChEBI" id="CHEBI:597326"/>
    </cofactor>
</comment>
<evidence type="ECO:0000256" key="4">
    <source>
        <dbReference type="ARBA" id="ARBA00022898"/>
    </source>
</evidence>
<organism evidence="6 7">
    <name type="scientific">Paenibacillus hodogayensis</name>
    <dbReference type="NCBI Taxonomy" id="279208"/>
    <lineage>
        <taxon>Bacteria</taxon>
        <taxon>Bacillati</taxon>
        <taxon>Bacillota</taxon>
        <taxon>Bacilli</taxon>
        <taxon>Bacillales</taxon>
        <taxon>Paenibacillaceae</taxon>
        <taxon>Paenibacillus</taxon>
    </lineage>
</organism>
<gene>
    <name evidence="6" type="ORF">ACFFNY_03935</name>
</gene>
<dbReference type="Pfam" id="PF00202">
    <property type="entry name" value="Aminotran_3"/>
    <property type="match status" value="1"/>
</dbReference>
<dbReference type="PROSITE" id="PS00600">
    <property type="entry name" value="AA_TRANSFER_CLASS_3"/>
    <property type="match status" value="1"/>
</dbReference>
<keyword evidence="3" id="KW-0808">Transferase</keyword>
<accession>A0ABV5VR04</accession>
<dbReference type="SUPFAM" id="SSF53383">
    <property type="entry name" value="PLP-dependent transferases"/>
    <property type="match status" value="1"/>
</dbReference>
<keyword evidence="4 5" id="KW-0663">Pyridoxal phosphate</keyword>
<dbReference type="InterPro" id="IPR015422">
    <property type="entry name" value="PyrdxlP-dep_Trfase_small"/>
</dbReference>
<dbReference type="InterPro" id="IPR015424">
    <property type="entry name" value="PyrdxlP-dep_Trfase"/>
</dbReference>
<comment type="caution">
    <text evidence="6">The sequence shown here is derived from an EMBL/GenBank/DDBJ whole genome shotgun (WGS) entry which is preliminary data.</text>
</comment>
<sequence>MLNKHEDDTATRKLLEEAGRSILFTAKRPPVVMERGEGMYVWDTEGNRYLDFIGGWAVTCLGHSPMVIREALDRQASTLVNASPAFYNRPMIEFAKLLTGLSGYDKAFFASSGAEANEGAIKLARKHGALRLGGASDIVTTTGSFHGRTLATMSATGKAQWKHLFAPAVPGFKHVPLNDADAMLAAVDGNTCAIMLELVQGEGGAHPADAGYVRRLRELCDERGMMLIFDEIQTGLGRTGKLFAAEHYDVQADATTLGKGIGGGFPLSALLTRDRFDIFEPGDQGGTYIGQPLAMAVGLAVVTEIVDRGLPRRAERMGEYIRDSLSSVSGRYGLGPVRGKGLLLAFDLPEPRGAELVAECLREGLLINSPQPSAIRLIPPLIVEEEHVDGMVAALCRTMDRLFA</sequence>
<evidence type="ECO:0000313" key="6">
    <source>
        <dbReference type="EMBL" id="MFB9750715.1"/>
    </source>
</evidence>
<reference evidence="6 7" key="1">
    <citation type="submission" date="2024-09" db="EMBL/GenBank/DDBJ databases">
        <authorList>
            <person name="Sun Q."/>
            <person name="Mori K."/>
        </authorList>
    </citation>
    <scope>NUCLEOTIDE SEQUENCE [LARGE SCALE GENOMIC DNA]</scope>
    <source>
        <strain evidence="6 7">JCM 12520</strain>
    </source>
</reference>
<dbReference type="PANTHER" id="PTHR11986">
    <property type="entry name" value="AMINOTRANSFERASE CLASS III"/>
    <property type="match status" value="1"/>
</dbReference>
<keyword evidence="2 6" id="KW-0032">Aminotransferase</keyword>
<dbReference type="GO" id="GO:0008483">
    <property type="term" value="F:transaminase activity"/>
    <property type="evidence" value="ECO:0007669"/>
    <property type="project" value="UniProtKB-KW"/>
</dbReference>
<dbReference type="PANTHER" id="PTHR11986:SF79">
    <property type="entry name" value="ACETYLORNITHINE AMINOTRANSFERASE, MITOCHONDRIAL"/>
    <property type="match status" value="1"/>
</dbReference>
<dbReference type="Gene3D" id="3.90.1150.10">
    <property type="entry name" value="Aspartate Aminotransferase, domain 1"/>
    <property type="match status" value="1"/>
</dbReference>
<evidence type="ECO:0000256" key="1">
    <source>
        <dbReference type="ARBA" id="ARBA00001933"/>
    </source>
</evidence>